<dbReference type="EMBL" id="MT143993">
    <property type="protein sequence ID" value="QJA45590.1"/>
    <property type="molecule type" value="Genomic_DNA"/>
</dbReference>
<dbReference type="AlphaFoldDB" id="A0A6H1ZEH6"/>
<reference evidence="1" key="1">
    <citation type="submission" date="2020-03" db="EMBL/GenBank/DDBJ databases">
        <title>The deep terrestrial virosphere.</title>
        <authorList>
            <person name="Holmfeldt K."/>
            <person name="Nilsson E."/>
            <person name="Simone D."/>
            <person name="Lopez-Fernandez M."/>
            <person name="Wu X."/>
            <person name="de Brujin I."/>
            <person name="Lundin D."/>
            <person name="Andersson A."/>
            <person name="Bertilsson S."/>
            <person name="Dopson M."/>
        </authorList>
    </citation>
    <scope>NUCLEOTIDE SEQUENCE</scope>
    <source>
        <strain evidence="1">TM448A00260</strain>
    </source>
</reference>
<evidence type="ECO:0000313" key="1">
    <source>
        <dbReference type="EMBL" id="QJA45590.1"/>
    </source>
</evidence>
<proteinExistence type="predicted"/>
<name>A0A6H1ZEH6_9ZZZZ</name>
<organism evidence="1">
    <name type="scientific">viral metagenome</name>
    <dbReference type="NCBI Taxonomy" id="1070528"/>
    <lineage>
        <taxon>unclassified sequences</taxon>
        <taxon>metagenomes</taxon>
        <taxon>organismal metagenomes</taxon>
    </lineage>
</organism>
<sequence>MMSQIARLFGYRTGKTDGDWKEIEADNSGRLFVRQDSYSPSTQSNRIEEVDPLDTRDVLLVDQLDSNIPNGTPATIYVDIKHRKRVMVDVICASADDTFNSTYALSLQDDGTAPASCNYQDISSYLDNDGSSKDWLLSGVRTSTHLMMLPHGVTGKYLRITHTTAGGVGSGDATTRVMAGSNV</sequence>
<gene>
    <name evidence="1" type="ORF">TM448A00260_0019</name>
</gene>
<accession>A0A6H1ZEH6</accession>
<protein>
    <submittedName>
        <fullName evidence="1">Uncharacterized protein</fullName>
    </submittedName>
</protein>